<evidence type="ECO:0000313" key="2">
    <source>
        <dbReference type="EMBL" id="GHG13518.1"/>
    </source>
</evidence>
<organism evidence="2 3">
    <name type="scientific">Streptomyces filamentosus</name>
    <name type="common">Streptomyces roseosporus</name>
    <dbReference type="NCBI Taxonomy" id="67294"/>
    <lineage>
        <taxon>Bacteria</taxon>
        <taxon>Bacillati</taxon>
        <taxon>Actinomycetota</taxon>
        <taxon>Actinomycetes</taxon>
        <taxon>Kitasatosporales</taxon>
        <taxon>Streptomycetaceae</taxon>
        <taxon>Streptomyces</taxon>
    </lineage>
</organism>
<evidence type="ECO:0000313" key="3">
    <source>
        <dbReference type="Proteomes" id="UP000632849"/>
    </source>
</evidence>
<sequence length="111" mass="12165">MSTCEAGRYRDRVNTSDGRYDPARDAAALTHEAAVARVQDANLARLRREDEDADRLFPPGPAFTDALVDDDAMRRIGVATEAYGTAKHAAGRMDLFHRLFDGTGDDLPWAG</sequence>
<feature type="region of interest" description="Disordered" evidence="1">
    <location>
        <begin position="1"/>
        <end position="21"/>
    </location>
</feature>
<keyword evidence="3" id="KW-1185">Reference proteome</keyword>
<protein>
    <submittedName>
        <fullName evidence="2">Uncharacterized protein</fullName>
    </submittedName>
</protein>
<gene>
    <name evidence="2" type="ORF">GCM10017667_54290</name>
</gene>
<comment type="caution">
    <text evidence="2">The sequence shown here is derived from an EMBL/GenBank/DDBJ whole genome shotgun (WGS) entry which is preliminary data.</text>
</comment>
<dbReference type="EMBL" id="BNBE01000002">
    <property type="protein sequence ID" value="GHG13518.1"/>
    <property type="molecule type" value="Genomic_DNA"/>
</dbReference>
<proteinExistence type="predicted"/>
<name>A0A919ERN6_STRFL</name>
<accession>A0A919ERN6</accession>
<dbReference type="AlphaFoldDB" id="A0A919ERN6"/>
<reference evidence="2" key="2">
    <citation type="submission" date="2020-09" db="EMBL/GenBank/DDBJ databases">
        <authorList>
            <person name="Sun Q."/>
            <person name="Ohkuma M."/>
        </authorList>
    </citation>
    <scope>NUCLEOTIDE SEQUENCE</scope>
    <source>
        <strain evidence="2">JCM 4122</strain>
    </source>
</reference>
<dbReference type="Proteomes" id="UP000632849">
    <property type="component" value="Unassembled WGS sequence"/>
</dbReference>
<feature type="compositionally biased region" description="Basic and acidic residues" evidence="1">
    <location>
        <begin position="7"/>
        <end position="21"/>
    </location>
</feature>
<dbReference type="RefSeq" id="WP_190043312.1">
    <property type="nucleotide sequence ID" value="NZ_BNBE01000002.1"/>
</dbReference>
<evidence type="ECO:0000256" key="1">
    <source>
        <dbReference type="SAM" id="MobiDB-lite"/>
    </source>
</evidence>
<reference evidence="2" key="1">
    <citation type="journal article" date="2014" name="Int. J. Syst. Evol. Microbiol.">
        <title>Complete genome sequence of Corynebacterium casei LMG S-19264T (=DSM 44701T), isolated from a smear-ripened cheese.</title>
        <authorList>
            <consortium name="US DOE Joint Genome Institute (JGI-PGF)"/>
            <person name="Walter F."/>
            <person name="Albersmeier A."/>
            <person name="Kalinowski J."/>
            <person name="Ruckert C."/>
        </authorList>
    </citation>
    <scope>NUCLEOTIDE SEQUENCE</scope>
    <source>
        <strain evidence="2">JCM 4122</strain>
    </source>
</reference>